<comment type="caution">
    <text evidence="2">The sequence shown here is derived from an EMBL/GenBank/DDBJ whole genome shotgun (WGS) entry which is preliminary data.</text>
</comment>
<keyword evidence="3" id="KW-1185">Reference proteome</keyword>
<dbReference type="Proteomes" id="UP001162889">
    <property type="component" value="Unassembled WGS sequence"/>
</dbReference>
<protein>
    <recommendedName>
        <fullName evidence="4">Methionine/alanine import family NSS transporter small subunit</fullName>
    </recommendedName>
</protein>
<reference evidence="2" key="1">
    <citation type="submission" date="2022-03" db="EMBL/GenBank/DDBJ databases">
        <title>Genome Encyclopedia of Bacteria and Archaea VI: Functional Genomics of Type Strains.</title>
        <authorList>
            <person name="Whitman W."/>
        </authorList>
    </citation>
    <scope>NUCLEOTIDE SEQUENCE</scope>
    <source>
        <strain evidence="2">HSC-15S17</strain>
    </source>
</reference>
<feature type="transmembrane region" description="Helical" evidence="1">
    <location>
        <begin position="6"/>
        <end position="25"/>
    </location>
</feature>
<proteinExistence type="predicted"/>
<gene>
    <name evidence="2" type="ORF">L1274_003773</name>
</gene>
<evidence type="ECO:0008006" key="4">
    <source>
        <dbReference type="Google" id="ProtNLM"/>
    </source>
</evidence>
<evidence type="ECO:0000313" key="2">
    <source>
        <dbReference type="EMBL" id="MCP2010041.1"/>
    </source>
</evidence>
<keyword evidence="1" id="KW-0812">Transmembrane</keyword>
<dbReference type="RefSeq" id="WP_255575839.1">
    <property type="nucleotide sequence ID" value="NZ_JAHTGR010000010.1"/>
</dbReference>
<evidence type="ECO:0000313" key="3">
    <source>
        <dbReference type="Proteomes" id="UP001162889"/>
    </source>
</evidence>
<keyword evidence="1" id="KW-0472">Membrane</keyword>
<sequence length="41" mass="4437">MNLIHAIVTVIAMIVGLGVSIWVFLETGKPHSESKAEDDQS</sequence>
<accession>A0ABT1GM32</accession>
<keyword evidence="1" id="KW-1133">Transmembrane helix</keyword>
<dbReference type="EMBL" id="JALJZU010000007">
    <property type="protein sequence ID" value="MCP2010041.1"/>
    <property type="molecule type" value="Genomic_DNA"/>
</dbReference>
<evidence type="ECO:0000256" key="1">
    <source>
        <dbReference type="SAM" id="Phobius"/>
    </source>
</evidence>
<organism evidence="2 3">
    <name type="scientific">Duganella violaceipulchra</name>
    <dbReference type="NCBI Taxonomy" id="2849652"/>
    <lineage>
        <taxon>Bacteria</taxon>
        <taxon>Pseudomonadati</taxon>
        <taxon>Pseudomonadota</taxon>
        <taxon>Betaproteobacteria</taxon>
        <taxon>Burkholderiales</taxon>
        <taxon>Oxalobacteraceae</taxon>
        <taxon>Telluria group</taxon>
        <taxon>Duganella</taxon>
    </lineage>
</organism>
<name>A0ABT1GM32_9BURK</name>